<dbReference type="EMBL" id="CM044708">
    <property type="protein sequence ID" value="KAI5649396.1"/>
    <property type="molecule type" value="Genomic_DNA"/>
</dbReference>
<comment type="caution">
    <text evidence="1">The sequence shown here is derived from an EMBL/GenBank/DDBJ whole genome shotgun (WGS) entry which is preliminary data.</text>
</comment>
<sequence length="332" mass="37445">MCYEVSFVKLKLFLESYLSYVSIIGDVCAISFGDGLFLVVPYMTKCLSSNTSLEDPLISSGVKFYPSCFGFWNILIDSKTYAYHLHHFNRVLSILRNAKLYANLGNYEFCVENGTSLGYIVSCQGFQVGANIVQAIKYWLISKSAFEMGSFYGFTIFYNKFIKDLSTISSLLIDVLEKKTGFTWQIRLFLIKFALNQAYHSTTHCFSFEVDYGFKLLTSSFAFGWKENMQLIKYIHSKNHDVVYANNKTFGMQRLVFDPRGLVGVPSEKCPTADGSPALTVTGRLLPVKLLEDGTLLHPIGLTLSSPVGFCWDSANEIDLSGFRYLACLFSF</sequence>
<dbReference type="Proteomes" id="UP001060085">
    <property type="component" value="Linkage Group LG08"/>
</dbReference>
<reference evidence="2" key="1">
    <citation type="journal article" date="2023" name="Nat. Plants">
        <title>Single-cell RNA sequencing provides a high-resolution roadmap for understanding the multicellular compartmentation of specialized metabolism.</title>
        <authorList>
            <person name="Sun S."/>
            <person name="Shen X."/>
            <person name="Li Y."/>
            <person name="Li Y."/>
            <person name="Wang S."/>
            <person name="Li R."/>
            <person name="Zhang H."/>
            <person name="Shen G."/>
            <person name="Guo B."/>
            <person name="Wei J."/>
            <person name="Xu J."/>
            <person name="St-Pierre B."/>
            <person name="Chen S."/>
            <person name="Sun C."/>
        </authorList>
    </citation>
    <scope>NUCLEOTIDE SEQUENCE [LARGE SCALE GENOMIC DNA]</scope>
</reference>
<accession>A0ACB9ZQ72</accession>
<organism evidence="1 2">
    <name type="scientific">Catharanthus roseus</name>
    <name type="common">Madagascar periwinkle</name>
    <name type="synonym">Vinca rosea</name>
    <dbReference type="NCBI Taxonomy" id="4058"/>
    <lineage>
        <taxon>Eukaryota</taxon>
        <taxon>Viridiplantae</taxon>
        <taxon>Streptophyta</taxon>
        <taxon>Embryophyta</taxon>
        <taxon>Tracheophyta</taxon>
        <taxon>Spermatophyta</taxon>
        <taxon>Magnoliopsida</taxon>
        <taxon>eudicotyledons</taxon>
        <taxon>Gunneridae</taxon>
        <taxon>Pentapetalae</taxon>
        <taxon>asterids</taxon>
        <taxon>lamiids</taxon>
        <taxon>Gentianales</taxon>
        <taxon>Apocynaceae</taxon>
        <taxon>Rauvolfioideae</taxon>
        <taxon>Vinceae</taxon>
        <taxon>Catharanthinae</taxon>
        <taxon>Catharanthus</taxon>
    </lineage>
</organism>
<evidence type="ECO:0000313" key="2">
    <source>
        <dbReference type="Proteomes" id="UP001060085"/>
    </source>
</evidence>
<gene>
    <name evidence="1" type="ORF">M9H77_35401</name>
</gene>
<keyword evidence="2" id="KW-1185">Reference proteome</keyword>
<proteinExistence type="predicted"/>
<evidence type="ECO:0000313" key="1">
    <source>
        <dbReference type="EMBL" id="KAI5649396.1"/>
    </source>
</evidence>
<protein>
    <submittedName>
        <fullName evidence="1">Uncharacterized protein</fullName>
    </submittedName>
</protein>
<name>A0ACB9ZQ72_CATRO</name>